<accession>A0A1G6ELN4</accession>
<name>A0A1G6ELN4_9BACT</name>
<gene>
    <name evidence="2" type="ORF">SAMN05660653_02904</name>
</gene>
<sequence length="342" mass="39061">MRILSVGGSDFVPAWRNMGHDVLTLGKGSGLDVALEQPIGLRELWEILSSQNFRPDLTVWVDRCRPLEVFGLERMPGAVIGFSIDQYCNPWHVPYSWAFDLFLVAQKDYLPLFADHRAWRECRWFPLYCRPDVDRDEGLERDIPVSFVGTLDPPLNRSRRPFLQQFRSRCPTIVQHGAYTEIFNRSMIVLNQSAVGELNFRLFQAAACGAAVLTEDVPNGLRDAFTPDEEILVYPRGNAGEAVRIAFDALSEPERLRKIALQGKRRVLREHSATVRAKEIIRLAEKLLTSRVELKRKTGSVLVREHMIKTYTFLASDADLPLPLDHRQLYIEAARETFLGQV</sequence>
<evidence type="ECO:0000313" key="3">
    <source>
        <dbReference type="Proteomes" id="UP000198771"/>
    </source>
</evidence>
<dbReference type="Gene3D" id="3.40.50.2000">
    <property type="entry name" value="Glycogen Phosphorylase B"/>
    <property type="match status" value="1"/>
</dbReference>
<dbReference type="AlphaFoldDB" id="A0A1G6ELN4"/>
<organism evidence="2 3">
    <name type="scientific">Desulfonatronum thiosulfatophilum</name>
    <dbReference type="NCBI Taxonomy" id="617002"/>
    <lineage>
        <taxon>Bacteria</taxon>
        <taxon>Pseudomonadati</taxon>
        <taxon>Thermodesulfobacteriota</taxon>
        <taxon>Desulfovibrionia</taxon>
        <taxon>Desulfovibrionales</taxon>
        <taxon>Desulfonatronaceae</taxon>
        <taxon>Desulfonatronum</taxon>
    </lineage>
</organism>
<dbReference type="Proteomes" id="UP000198771">
    <property type="component" value="Unassembled WGS sequence"/>
</dbReference>
<dbReference type="EMBL" id="FMXO01000019">
    <property type="protein sequence ID" value="SDB57825.1"/>
    <property type="molecule type" value="Genomic_DNA"/>
</dbReference>
<keyword evidence="2" id="KW-0808">Transferase</keyword>
<proteinExistence type="predicted"/>
<evidence type="ECO:0000313" key="2">
    <source>
        <dbReference type="EMBL" id="SDB57825.1"/>
    </source>
</evidence>
<dbReference type="OrthoDB" id="9800484at2"/>
<dbReference type="GO" id="GO:0016740">
    <property type="term" value="F:transferase activity"/>
    <property type="evidence" value="ECO:0007669"/>
    <property type="project" value="UniProtKB-KW"/>
</dbReference>
<evidence type="ECO:0000259" key="1">
    <source>
        <dbReference type="Pfam" id="PF13524"/>
    </source>
</evidence>
<dbReference type="Pfam" id="PF13524">
    <property type="entry name" value="Glyco_trans_1_2"/>
    <property type="match status" value="1"/>
</dbReference>
<dbReference type="InterPro" id="IPR055259">
    <property type="entry name" value="YkvP/CgeB_Glyco_trans-like"/>
</dbReference>
<dbReference type="RefSeq" id="WP_092123338.1">
    <property type="nucleotide sequence ID" value="NZ_FMXO01000019.1"/>
</dbReference>
<feature type="domain" description="Spore protein YkvP/CgeB glycosyl transferase-like" evidence="1">
    <location>
        <begin position="174"/>
        <end position="281"/>
    </location>
</feature>
<dbReference type="STRING" id="617002.SAMN05660653_02904"/>
<protein>
    <submittedName>
        <fullName evidence="2">Glycosyl transferases group 1</fullName>
    </submittedName>
</protein>
<keyword evidence="3" id="KW-1185">Reference proteome</keyword>
<dbReference type="SUPFAM" id="SSF53756">
    <property type="entry name" value="UDP-Glycosyltransferase/glycogen phosphorylase"/>
    <property type="match status" value="1"/>
</dbReference>
<reference evidence="2 3" key="1">
    <citation type="submission" date="2016-10" db="EMBL/GenBank/DDBJ databases">
        <authorList>
            <person name="de Groot N.N."/>
        </authorList>
    </citation>
    <scope>NUCLEOTIDE SEQUENCE [LARGE SCALE GENOMIC DNA]</scope>
    <source>
        <strain evidence="2 3">ASO4-2</strain>
    </source>
</reference>